<comment type="caution">
    <text evidence="2">The sequence shown here is derived from an EMBL/GenBank/DDBJ whole genome shotgun (WGS) entry which is preliminary data.</text>
</comment>
<dbReference type="Proteomes" id="UP000523447">
    <property type="component" value="Unassembled WGS sequence"/>
</dbReference>
<dbReference type="AlphaFoldDB" id="A0A7X6LXD2"/>
<reference evidence="2 3" key="1">
    <citation type="submission" date="2020-04" db="EMBL/GenBank/DDBJ databases">
        <title>MicrobeNet Type strains.</title>
        <authorList>
            <person name="Nicholson A.C."/>
        </authorList>
    </citation>
    <scope>NUCLEOTIDE SEQUENCE [LARGE SCALE GENOMIC DNA]</scope>
    <source>
        <strain evidence="2 3">DSM 44445</strain>
    </source>
</reference>
<feature type="transmembrane region" description="Helical" evidence="1">
    <location>
        <begin position="37"/>
        <end position="55"/>
    </location>
</feature>
<protein>
    <submittedName>
        <fullName evidence="2">Uncharacterized protein</fullName>
    </submittedName>
</protein>
<proteinExistence type="predicted"/>
<keyword evidence="1" id="KW-1133">Transmembrane helix</keyword>
<accession>A0A7X6LXD2</accession>
<gene>
    <name evidence="2" type="ORF">HGA07_12100</name>
</gene>
<dbReference type="EMBL" id="JAAXPE010000009">
    <property type="protein sequence ID" value="NKY86366.1"/>
    <property type="molecule type" value="Genomic_DNA"/>
</dbReference>
<keyword evidence="1" id="KW-0812">Transmembrane</keyword>
<keyword evidence="3" id="KW-1185">Reference proteome</keyword>
<evidence type="ECO:0000256" key="1">
    <source>
        <dbReference type="SAM" id="Phobius"/>
    </source>
</evidence>
<feature type="transmembrane region" description="Helical" evidence="1">
    <location>
        <begin position="75"/>
        <end position="93"/>
    </location>
</feature>
<organism evidence="2 3">
    <name type="scientific">Nocardia veterana</name>
    <dbReference type="NCBI Taxonomy" id="132249"/>
    <lineage>
        <taxon>Bacteria</taxon>
        <taxon>Bacillati</taxon>
        <taxon>Actinomycetota</taxon>
        <taxon>Actinomycetes</taxon>
        <taxon>Mycobacteriales</taxon>
        <taxon>Nocardiaceae</taxon>
        <taxon>Nocardia</taxon>
    </lineage>
</organism>
<evidence type="ECO:0000313" key="3">
    <source>
        <dbReference type="Proteomes" id="UP000523447"/>
    </source>
</evidence>
<sequence length="98" mass="10451">MTGHADDGGGPSSRLEIHCKVEGSIVAIRTRDTAQSILQYVATLGFVLAWAATSAGVYSRSETWLKGACLKALKWWAGIFVPVALLNLAFTVMNKSPA</sequence>
<dbReference type="RefSeq" id="WP_157171391.1">
    <property type="nucleotide sequence ID" value="NZ_CAWPHS010000089.1"/>
</dbReference>
<evidence type="ECO:0000313" key="2">
    <source>
        <dbReference type="EMBL" id="NKY86366.1"/>
    </source>
</evidence>
<keyword evidence="1" id="KW-0472">Membrane</keyword>
<name>A0A7X6LXD2_9NOCA</name>